<dbReference type="Pfam" id="PF10082">
    <property type="entry name" value="BBP2_2"/>
    <property type="match status" value="1"/>
</dbReference>
<dbReference type="EMBL" id="FTNE01000007">
    <property type="protein sequence ID" value="SIQ64338.1"/>
    <property type="molecule type" value="Genomic_DNA"/>
</dbReference>
<gene>
    <name evidence="2" type="ORF">SAMN05421828_10791</name>
</gene>
<reference evidence="2 3" key="1">
    <citation type="submission" date="2017-01" db="EMBL/GenBank/DDBJ databases">
        <authorList>
            <person name="Varghese N."/>
            <person name="Submissions S."/>
        </authorList>
    </citation>
    <scope>NUCLEOTIDE SEQUENCE [LARGE SCALE GENOMIC DNA]</scope>
    <source>
        <strain evidence="2 3">ATCC 35905</strain>
    </source>
</reference>
<sequence>MSLNPRPRPHQQHCPKGQKFFCFFFSKKRRTSLTFLLLSCPLIAQAQSIGDLLPIAVPGFSTAAGVTAATRLHQDSIPRGITLGITPDDLLVYPSLTTTAGFDSAPGAAAQASANIRLQPTVRISDAALGLAAFAGADINRYPGDQAAAANNITAGIGLDVPFGAGSITLGGARITTQESALGTSQAGASAPFAIVLTDGRAALRLPLGAFDTTSRIEFSDTTINRTTSTLPAPFRARALLRASGELATANDGVLRLLARLNLDVARYSGALAGAGVSNATTIALLGGAETAPGRVLRLRMVAGIAEQHFAGPTTAPRTIPVASIGLGWTPDPLIAAELDLSRESGIDTTLGTQGEPVTTLHFALANAFTRTTLLTAAIDASAGTIAGHQARETSLQLGAAWSWPRHFSLQPSLSYAIRHNLPGSAPHEMRVMLALTWAP</sequence>
<evidence type="ECO:0000256" key="1">
    <source>
        <dbReference type="SAM" id="SignalP"/>
    </source>
</evidence>
<keyword evidence="1" id="KW-0732">Signal</keyword>
<feature type="chain" id="PRO_5034242308" evidence="1">
    <location>
        <begin position="47"/>
        <end position="440"/>
    </location>
</feature>
<feature type="signal peptide" evidence="1">
    <location>
        <begin position="1"/>
        <end position="46"/>
    </location>
</feature>
<dbReference type="RefSeq" id="WP_051657181.1">
    <property type="nucleotide sequence ID" value="NZ_FTNE01000007.1"/>
</dbReference>
<organism evidence="2 3">
    <name type="scientific">Acidiphilium rubrum</name>
    <dbReference type="NCBI Taxonomy" id="526"/>
    <lineage>
        <taxon>Bacteria</taxon>
        <taxon>Pseudomonadati</taxon>
        <taxon>Pseudomonadota</taxon>
        <taxon>Alphaproteobacteria</taxon>
        <taxon>Acetobacterales</taxon>
        <taxon>Acidocellaceae</taxon>
        <taxon>Acidiphilium</taxon>
    </lineage>
</organism>
<dbReference type="AlphaFoldDB" id="A0A8G2CL57"/>
<comment type="caution">
    <text evidence="2">The sequence shown here is derived from an EMBL/GenBank/DDBJ whole genome shotgun (WGS) entry which is preliminary data.</text>
</comment>
<name>A0A8G2CL57_ACIRU</name>
<protein>
    <submittedName>
        <fullName evidence="2">Uncharacterized protein</fullName>
    </submittedName>
</protein>
<proteinExistence type="predicted"/>
<evidence type="ECO:0000313" key="3">
    <source>
        <dbReference type="Proteomes" id="UP000186308"/>
    </source>
</evidence>
<evidence type="ECO:0000313" key="2">
    <source>
        <dbReference type="EMBL" id="SIQ64338.1"/>
    </source>
</evidence>
<dbReference type="InterPro" id="IPR018759">
    <property type="entry name" value="BBP2_2"/>
</dbReference>
<keyword evidence="3" id="KW-1185">Reference proteome</keyword>
<dbReference type="Proteomes" id="UP000186308">
    <property type="component" value="Unassembled WGS sequence"/>
</dbReference>
<accession>A0A8G2CL57</accession>